<sequence length="264" mass="28510">MANVAVVTGGASGIGLAVCELLTAEGWHVAIVDRTTDGTAVAKRLNAMFVEADVSDYKNVFDAFSAVWRRYERLNFVFANAGIIERQSFYSPPQGDHGGLVPTFDISTINVNLSGVIFTSHVALQFFRRGEDAGPKSIIMTSSSSGLYPNLSAPIYAASKHGIVGFMRSIAQRLYSQDGISVNCINPGTTRTGIIGTEEWNIFPAECISTPEQVATIVKSIIESSSFHGQAVEIVVDQTFPRGPPPFLDERMERLTACADRLIG</sequence>
<dbReference type="PROSITE" id="PS00061">
    <property type="entry name" value="ADH_SHORT"/>
    <property type="match status" value="1"/>
</dbReference>
<organism evidence="4 5">
    <name type="scientific">Aspergillus brasiliensis (strain CBS 101740 / IMI 381727 / IBT 21946)</name>
    <dbReference type="NCBI Taxonomy" id="767769"/>
    <lineage>
        <taxon>Eukaryota</taxon>
        <taxon>Fungi</taxon>
        <taxon>Dikarya</taxon>
        <taxon>Ascomycota</taxon>
        <taxon>Pezizomycotina</taxon>
        <taxon>Eurotiomycetes</taxon>
        <taxon>Eurotiomycetidae</taxon>
        <taxon>Eurotiales</taxon>
        <taxon>Aspergillaceae</taxon>
        <taxon>Aspergillus</taxon>
        <taxon>Aspergillus subgen. Circumdati</taxon>
    </lineage>
</organism>
<dbReference type="PRINTS" id="PR00081">
    <property type="entry name" value="GDHRDH"/>
</dbReference>
<evidence type="ECO:0000256" key="3">
    <source>
        <dbReference type="ARBA" id="ARBA00023002"/>
    </source>
</evidence>
<dbReference type="InterPro" id="IPR020904">
    <property type="entry name" value="Sc_DH/Rdtase_CS"/>
</dbReference>
<dbReference type="RefSeq" id="XP_067472902.1">
    <property type="nucleotide sequence ID" value="XM_067629064.1"/>
</dbReference>
<protein>
    <submittedName>
        <fullName evidence="4">Uncharacterized protein</fullName>
    </submittedName>
</protein>
<name>A0A1L9U1V0_ASPBC</name>
<dbReference type="OMA" id="FYFRDQH"/>
<dbReference type="InterPro" id="IPR002347">
    <property type="entry name" value="SDR_fam"/>
</dbReference>
<comment type="similarity">
    <text evidence="1">Belongs to the short-chain dehydrogenases/reductases (SDR) family.</text>
</comment>
<evidence type="ECO:0000256" key="2">
    <source>
        <dbReference type="ARBA" id="ARBA00022857"/>
    </source>
</evidence>
<keyword evidence="3" id="KW-0560">Oxidoreductase</keyword>
<reference evidence="5" key="1">
    <citation type="journal article" date="2017" name="Genome Biol.">
        <title>Comparative genomics reveals high biological diversity and specific adaptations in the industrially and medically important fungal genus Aspergillus.</title>
        <authorList>
            <person name="de Vries R.P."/>
            <person name="Riley R."/>
            <person name="Wiebenga A."/>
            <person name="Aguilar-Osorio G."/>
            <person name="Amillis S."/>
            <person name="Uchima C.A."/>
            <person name="Anderluh G."/>
            <person name="Asadollahi M."/>
            <person name="Askin M."/>
            <person name="Barry K."/>
            <person name="Battaglia E."/>
            <person name="Bayram O."/>
            <person name="Benocci T."/>
            <person name="Braus-Stromeyer S.A."/>
            <person name="Caldana C."/>
            <person name="Canovas D."/>
            <person name="Cerqueira G.C."/>
            <person name="Chen F."/>
            <person name="Chen W."/>
            <person name="Choi C."/>
            <person name="Clum A."/>
            <person name="Dos Santos R.A."/>
            <person name="Damasio A.R."/>
            <person name="Diallinas G."/>
            <person name="Emri T."/>
            <person name="Fekete E."/>
            <person name="Flipphi M."/>
            <person name="Freyberg S."/>
            <person name="Gallo A."/>
            <person name="Gournas C."/>
            <person name="Habgood R."/>
            <person name="Hainaut M."/>
            <person name="Harispe M.L."/>
            <person name="Henrissat B."/>
            <person name="Hilden K.S."/>
            <person name="Hope R."/>
            <person name="Hossain A."/>
            <person name="Karabika E."/>
            <person name="Karaffa L."/>
            <person name="Karanyi Z."/>
            <person name="Krasevec N."/>
            <person name="Kuo A."/>
            <person name="Kusch H."/>
            <person name="LaButti K."/>
            <person name="Lagendijk E.L."/>
            <person name="Lapidus A."/>
            <person name="Levasseur A."/>
            <person name="Lindquist E."/>
            <person name="Lipzen A."/>
            <person name="Logrieco A.F."/>
            <person name="MacCabe A."/>
            <person name="Maekelae M.R."/>
            <person name="Malavazi I."/>
            <person name="Melin P."/>
            <person name="Meyer V."/>
            <person name="Mielnichuk N."/>
            <person name="Miskei M."/>
            <person name="Molnar A.P."/>
            <person name="Mule G."/>
            <person name="Ngan C.Y."/>
            <person name="Orejas M."/>
            <person name="Orosz E."/>
            <person name="Ouedraogo J.P."/>
            <person name="Overkamp K.M."/>
            <person name="Park H.-S."/>
            <person name="Perrone G."/>
            <person name="Piumi F."/>
            <person name="Punt P.J."/>
            <person name="Ram A.F."/>
            <person name="Ramon A."/>
            <person name="Rauscher S."/>
            <person name="Record E."/>
            <person name="Riano-Pachon D.M."/>
            <person name="Robert V."/>
            <person name="Roehrig J."/>
            <person name="Ruller R."/>
            <person name="Salamov A."/>
            <person name="Salih N.S."/>
            <person name="Samson R.A."/>
            <person name="Sandor E."/>
            <person name="Sanguinetti M."/>
            <person name="Schuetze T."/>
            <person name="Sepcic K."/>
            <person name="Shelest E."/>
            <person name="Sherlock G."/>
            <person name="Sophianopoulou V."/>
            <person name="Squina F.M."/>
            <person name="Sun H."/>
            <person name="Susca A."/>
            <person name="Todd R.B."/>
            <person name="Tsang A."/>
            <person name="Unkles S.E."/>
            <person name="van de Wiele N."/>
            <person name="van Rossen-Uffink D."/>
            <person name="Oliveira J.V."/>
            <person name="Vesth T.C."/>
            <person name="Visser J."/>
            <person name="Yu J.-H."/>
            <person name="Zhou M."/>
            <person name="Andersen M.R."/>
            <person name="Archer D.B."/>
            <person name="Baker S.E."/>
            <person name="Benoit I."/>
            <person name="Brakhage A.A."/>
            <person name="Braus G.H."/>
            <person name="Fischer R."/>
            <person name="Frisvad J.C."/>
            <person name="Goldman G.H."/>
            <person name="Houbraken J."/>
            <person name="Oakley B."/>
            <person name="Pocsi I."/>
            <person name="Scazzocchio C."/>
            <person name="Seiboth B."/>
            <person name="vanKuyk P.A."/>
            <person name="Wortman J."/>
            <person name="Dyer P.S."/>
            <person name="Grigoriev I.V."/>
        </authorList>
    </citation>
    <scope>NUCLEOTIDE SEQUENCE [LARGE SCALE GENOMIC DNA]</scope>
    <source>
        <strain evidence="5">CBS 101740 / IMI 381727 / IBT 21946</strain>
    </source>
</reference>
<evidence type="ECO:0000256" key="1">
    <source>
        <dbReference type="ARBA" id="ARBA00006484"/>
    </source>
</evidence>
<dbReference type="Proteomes" id="UP000184499">
    <property type="component" value="Unassembled WGS sequence"/>
</dbReference>
<keyword evidence="2" id="KW-0521">NADP</keyword>
<dbReference type="GO" id="GO:0005737">
    <property type="term" value="C:cytoplasm"/>
    <property type="evidence" value="ECO:0007669"/>
    <property type="project" value="TreeGrafter"/>
</dbReference>
<dbReference type="OrthoDB" id="5371740at2759"/>
<dbReference type="PANTHER" id="PTHR44229:SF4">
    <property type="entry name" value="15-HYDROXYPROSTAGLANDIN DEHYDROGENASE [NAD(+)]"/>
    <property type="match status" value="1"/>
</dbReference>
<proteinExistence type="inferred from homology"/>
<dbReference type="STRING" id="767769.A0A1L9U1V0"/>
<dbReference type="VEuPathDB" id="FungiDB:ASPBRDRAFT_70276"/>
<evidence type="ECO:0000313" key="5">
    <source>
        <dbReference type="Proteomes" id="UP000184499"/>
    </source>
</evidence>
<keyword evidence="5" id="KW-1185">Reference proteome</keyword>
<dbReference type="AlphaFoldDB" id="A0A1L9U1V0"/>
<dbReference type="GO" id="GO:0016616">
    <property type="term" value="F:oxidoreductase activity, acting on the CH-OH group of donors, NAD or NADP as acceptor"/>
    <property type="evidence" value="ECO:0007669"/>
    <property type="project" value="TreeGrafter"/>
</dbReference>
<dbReference type="Gene3D" id="3.40.50.720">
    <property type="entry name" value="NAD(P)-binding Rossmann-like Domain"/>
    <property type="match status" value="1"/>
</dbReference>
<dbReference type="GeneID" id="93581551"/>
<evidence type="ECO:0000313" key="4">
    <source>
        <dbReference type="EMBL" id="OJJ65651.1"/>
    </source>
</evidence>
<dbReference type="GO" id="GO:0044550">
    <property type="term" value="P:secondary metabolite biosynthetic process"/>
    <property type="evidence" value="ECO:0007669"/>
    <property type="project" value="UniProtKB-ARBA"/>
</dbReference>
<dbReference type="EMBL" id="KV878714">
    <property type="protein sequence ID" value="OJJ65651.1"/>
    <property type="molecule type" value="Genomic_DNA"/>
</dbReference>
<dbReference type="SUPFAM" id="SSF51735">
    <property type="entry name" value="NAD(P)-binding Rossmann-fold domains"/>
    <property type="match status" value="1"/>
</dbReference>
<dbReference type="Pfam" id="PF00106">
    <property type="entry name" value="adh_short"/>
    <property type="match status" value="1"/>
</dbReference>
<dbReference type="PANTHER" id="PTHR44229">
    <property type="entry name" value="15-HYDROXYPROSTAGLANDIN DEHYDROGENASE [NAD(+)]"/>
    <property type="match status" value="1"/>
</dbReference>
<accession>A0A1L9U1V0</accession>
<dbReference type="InterPro" id="IPR036291">
    <property type="entry name" value="NAD(P)-bd_dom_sf"/>
</dbReference>
<gene>
    <name evidence="4" type="ORF">ASPBRDRAFT_70276</name>
</gene>